<dbReference type="RefSeq" id="WP_279244832.1">
    <property type="nucleotide sequence ID" value="NZ_SHNN01000001.1"/>
</dbReference>
<feature type="chain" id="PRO_5045603462" evidence="1">
    <location>
        <begin position="21"/>
        <end position="193"/>
    </location>
</feature>
<proteinExistence type="predicted"/>
<organism evidence="2 3">
    <name type="scientific">Candidatus Litorirhabdus singularis</name>
    <dbReference type="NCBI Taxonomy" id="2518993"/>
    <lineage>
        <taxon>Bacteria</taxon>
        <taxon>Pseudomonadati</taxon>
        <taxon>Pseudomonadota</taxon>
        <taxon>Gammaproteobacteria</taxon>
        <taxon>Cellvibrionales</taxon>
        <taxon>Halieaceae</taxon>
        <taxon>Candidatus Litorirhabdus</taxon>
    </lineage>
</organism>
<dbReference type="EMBL" id="SHNN01000001">
    <property type="protein sequence ID" value="MCX2980857.1"/>
    <property type="molecule type" value="Genomic_DNA"/>
</dbReference>
<reference evidence="2" key="1">
    <citation type="submission" date="2019-02" db="EMBL/GenBank/DDBJ databases">
        <authorList>
            <person name="Li S.-H."/>
        </authorList>
    </citation>
    <scope>NUCLEOTIDE SEQUENCE</scope>
    <source>
        <strain evidence="2">IMCC14734</strain>
    </source>
</reference>
<keyword evidence="3" id="KW-1185">Reference proteome</keyword>
<accession>A0ABT3TEX5</accession>
<comment type="caution">
    <text evidence="2">The sequence shown here is derived from an EMBL/GenBank/DDBJ whole genome shotgun (WGS) entry which is preliminary data.</text>
</comment>
<feature type="signal peptide" evidence="1">
    <location>
        <begin position="1"/>
        <end position="20"/>
    </location>
</feature>
<protein>
    <submittedName>
        <fullName evidence="2">Uncharacterized protein</fullName>
    </submittedName>
</protein>
<evidence type="ECO:0000313" key="2">
    <source>
        <dbReference type="EMBL" id="MCX2980857.1"/>
    </source>
</evidence>
<evidence type="ECO:0000256" key="1">
    <source>
        <dbReference type="SAM" id="SignalP"/>
    </source>
</evidence>
<gene>
    <name evidence="2" type="ORF">EYC98_08215</name>
</gene>
<name>A0ABT3TEX5_9GAMM</name>
<keyword evidence="1" id="KW-0732">Signal</keyword>
<sequence>MSFRSVVFFLLCLVAASPQAQQTQPLAMEPLFQLNPTSAADRESQTRHFPGADVDLVLEASAAVLQDMGYSIRGGERGAGLLFAQKTAPVESAGAGHAIAEAGLVTVTVLASLLVGQDMIMDLPEQVSQRVYITLLVSAATEPRGLVHVRLSIDRDMTYDSGQVIADHTELPRVNEEFFSKLGKSVFLEGESL</sequence>
<evidence type="ECO:0000313" key="3">
    <source>
        <dbReference type="Proteomes" id="UP001143362"/>
    </source>
</evidence>
<dbReference type="Proteomes" id="UP001143362">
    <property type="component" value="Unassembled WGS sequence"/>
</dbReference>